<name>A0A8J3MB91_9RHOB</name>
<dbReference type="RefSeq" id="WP_051312072.1">
    <property type="nucleotide sequence ID" value="NZ_BNAP01000001.1"/>
</dbReference>
<comment type="caution">
    <text evidence="4">The sequence shown here is derived from an EMBL/GenBank/DDBJ whole genome shotgun (WGS) entry which is preliminary data.</text>
</comment>
<sequence>MAIISFNALPAEFDELTRNLGNILKIDGPLSGDDGTILAQSTRQYSTALSEDGIQWTHIDLLLEGSFTYGVLGTVAGTVTSITLTIEGAPFATITEVDGDASIIWAEMMGGRAPLLTMLGGDDDITGTKFKDTLHGFAGDDVIRGRAGLDTIYGDAGDDWLYGGAKQDYIKGGVGQDHIFGETGNDYLYGGGGNDVLRGGDGHDYVGGGTGADRLFGGIGRDSVSGGDGRDRLDGGMGQDRLHGGAGKDILIGGSGNDYLDSGDGDDTMTGGAGEDRFIFSTFGDDNASGADVITDFEVGDTIYLGRIGGLDAVEVTQTGDDVVITLSDAAVTNSITLLNALEAEVSAALTTAYVY</sequence>
<gene>
    <name evidence="4" type="ORF">GCM10010961_00670</name>
</gene>
<evidence type="ECO:0000313" key="5">
    <source>
        <dbReference type="Proteomes" id="UP000611500"/>
    </source>
</evidence>
<comment type="subcellular location">
    <subcellularLocation>
        <location evidence="1">Secreted</location>
    </subcellularLocation>
</comment>
<dbReference type="EMBL" id="BNAP01000001">
    <property type="protein sequence ID" value="GHG79087.1"/>
    <property type="molecule type" value="Genomic_DNA"/>
</dbReference>
<evidence type="ECO:0000256" key="2">
    <source>
        <dbReference type="ARBA" id="ARBA00022525"/>
    </source>
</evidence>
<organism evidence="4 5">
    <name type="scientific">Pseudodonghicola xiamenensis</name>
    <dbReference type="NCBI Taxonomy" id="337702"/>
    <lineage>
        <taxon>Bacteria</taxon>
        <taxon>Pseudomonadati</taxon>
        <taxon>Pseudomonadota</taxon>
        <taxon>Alphaproteobacteria</taxon>
        <taxon>Rhodobacterales</taxon>
        <taxon>Paracoccaceae</taxon>
        <taxon>Pseudodonghicola</taxon>
    </lineage>
</organism>
<evidence type="ECO:0008006" key="6">
    <source>
        <dbReference type="Google" id="ProtNLM"/>
    </source>
</evidence>
<dbReference type="PANTHER" id="PTHR38340">
    <property type="entry name" value="S-LAYER PROTEIN"/>
    <property type="match status" value="1"/>
</dbReference>
<protein>
    <recommendedName>
        <fullName evidence="6">Hemolysin-type calcium-binding repeat-containing protein</fullName>
    </recommendedName>
</protein>
<dbReference type="GO" id="GO:0005576">
    <property type="term" value="C:extracellular region"/>
    <property type="evidence" value="ECO:0007669"/>
    <property type="project" value="UniProtKB-SubCell"/>
</dbReference>
<dbReference type="Pfam" id="PF00353">
    <property type="entry name" value="HemolysinCabind"/>
    <property type="match status" value="4"/>
</dbReference>
<dbReference type="InterPro" id="IPR011049">
    <property type="entry name" value="Serralysin-like_metalloprot_C"/>
</dbReference>
<dbReference type="Gene3D" id="2.150.10.10">
    <property type="entry name" value="Serralysin-like metalloprotease, C-terminal"/>
    <property type="match status" value="3"/>
</dbReference>
<dbReference type="GO" id="GO:0005509">
    <property type="term" value="F:calcium ion binding"/>
    <property type="evidence" value="ECO:0007669"/>
    <property type="project" value="InterPro"/>
</dbReference>
<dbReference type="AlphaFoldDB" id="A0A8J3MB91"/>
<dbReference type="PRINTS" id="PR00313">
    <property type="entry name" value="CABNDNGRPT"/>
</dbReference>
<feature type="region of interest" description="Disordered" evidence="3">
    <location>
        <begin position="224"/>
        <end position="247"/>
    </location>
</feature>
<dbReference type="InterPro" id="IPR001343">
    <property type="entry name" value="Hemolysn_Ca-bd"/>
</dbReference>
<dbReference type="PROSITE" id="PS00330">
    <property type="entry name" value="HEMOLYSIN_CALCIUM"/>
    <property type="match status" value="2"/>
</dbReference>
<reference evidence="4" key="1">
    <citation type="journal article" date="2014" name="Int. J. Syst. Evol. Microbiol.">
        <title>Complete genome sequence of Corynebacterium casei LMG S-19264T (=DSM 44701T), isolated from a smear-ripened cheese.</title>
        <authorList>
            <consortium name="US DOE Joint Genome Institute (JGI-PGF)"/>
            <person name="Walter F."/>
            <person name="Albersmeier A."/>
            <person name="Kalinowski J."/>
            <person name="Ruckert C."/>
        </authorList>
    </citation>
    <scope>NUCLEOTIDE SEQUENCE</scope>
    <source>
        <strain evidence="4">CGMCC 1.7081</strain>
    </source>
</reference>
<proteinExistence type="predicted"/>
<dbReference type="InterPro" id="IPR018511">
    <property type="entry name" value="Hemolysin-typ_Ca-bd_CS"/>
</dbReference>
<keyword evidence="2" id="KW-0964">Secreted</keyword>
<keyword evidence="5" id="KW-1185">Reference proteome</keyword>
<evidence type="ECO:0000256" key="1">
    <source>
        <dbReference type="ARBA" id="ARBA00004613"/>
    </source>
</evidence>
<dbReference type="SUPFAM" id="SSF51120">
    <property type="entry name" value="beta-Roll"/>
    <property type="match status" value="2"/>
</dbReference>
<reference evidence="4" key="2">
    <citation type="submission" date="2020-09" db="EMBL/GenBank/DDBJ databases">
        <authorList>
            <person name="Sun Q."/>
            <person name="Zhou Y."/>
        </authorList>
    </citation>
    <scope>NUCLEOTIDE SEQUENCE</scope>
    <source>
        <strain evidence="4">CGMCC 1.7081</strain>
    </source>
</reference>
<dbReference type="InterPro" id="IPR050557">
    <property type="entry name" value="RTX_toxin/Mannuronan_C5-epim"/>
</dbReference>
<evidence type="ECO:0000313" key="4">
    <source>
        <dbReference type="EMBL" id="GHG79087.1"/>
    </source>
</evidence>
<dbReference type="PANTHER" id="PTHR38340:SF1">
    <property type="entry name" value="S-LAYER PROTEIN"/>
    <property type="match status" value="1"/>
</dbReference>
<evidence type="ECO:0000256" key="3">
    <source>
        <dbReference type="SAM" id="MobiDB-lite"/>
    </source>
</evidence>
<dbReference type="Proteomes" id="UP000611500">
    <property type="component" value="Unassembled WGS sequence"/>
</dbReference>
<accession>A0A8J3MB91</accession>